<sequence length="89" mass="9778">METVYPVPKRPLETIFRLISSFCLQILLLSSLPGKMGLECGGVTKFSPRLPVNLFSDLGKNRRYKQRGEKSGGGGGGGGEREVCEIWMC</sequence>
<protein>
    <submittedName>
        <fullName evidence="1">Uncharacterized protein</fullName>
    </submittedName>
</protein>
<keyword evidence="2" id="KW-1185">Reference proteome</keyword>
<comment type="caution">
    <text evidence="1">The sequence shown here is derived from an EMBL/GenBank/DDBJ whole genome shotgun (WGS) entry which is preliminary data.</text>
</comment>
<proteinExistence type="predicted"/>
<gene>
    <name evidence="1" type="ORF">L6452_12467</name>
</gene>
<evidence type="ECO:0000313" key="2">
    <source>
        <dbReference type="Proteomes" id="UP001055879"/>
    </source>
</evidence>
<dbReference type="Proteomes" id="UP001055879">
    <property type="component" value="Linkage Group LG03"/>
</dbReference>
<dbReference type="EMBL" id="CM042049">
    <property type="protein sequence ID" value="KAI3748983.1"/>
    <property type="molecule type" value="Genomic_DNA"/>
</dbReference>
<name>A0ACB9DRP3_ARCLA</name>
<organism evidence="1 2">
    <name type="scientific">Arctium lappa</name>
    <name type="common">Greater burdock</name>
    <name type="synonym">Lappa major</name>
    <dbReference type="NCBI Taxonomy" id="4217"/>
    <lineage>
        <taxon>Eukaryota</taxon>
        <taxon>Viridiplantae</taxon>
        <taxon>Streptophyta</taxon>
        <taxon>Embryophyta</taxon>
        <taxon>Tracheophyta</taxon>
        <taxon>Spermatophyta</taxon>
        <taxon>Magnoliopsida</taxon>
        <taxon>eudicotyledons</taxon>
        <taxon>Gunneridae</taxon>
        <taxon>Pentapetalae</taxon>
        <taxon>asterids</taxon>
        <taxon>campanulids</taxon>
        <taxon>Asterales</taxon>
        <taxon>Asteraceae</taxon>
        <taxon>Carduoideae</taxon>
        <taxon>Cardueae</taxon>
        <taxon>Arctiinae</taxon>
        <taxon>Arctium</taxon>
    </lineage>
</organism>
<reference evidence="2" key="1">
    <citation type="journal article" date="2022" name="Mol. Ecol. Resour.">
        <title>The genomes of chicory, endive, great burdock and yacon provide insights into Asteraceae palaeo-polyploidization history and plant inulin production.</title>
        <authorList>
            <person name="Fan W."/>
            <person name="Wang S."/>
            <person name="Wang H."/>
            <person name="Wang A."/>
            <person name="Jiang F."/>
            <person name="Liu H."/>
            <person name="Zhao H."/>
            <person name="Xu D."/>
            <person name="Zhang Y."/>
        </authorList>
    </citation>
    <scope>NUCLEOTIDE SEQUENCE [LARGE SCALE GENOMIC DNA]</scope>
    <source>
        <strain evidence="2">cv. Niubang</strain>
    </source>
</reference>
<evidence type="ECO:0000313" key="1">
    <source>
        <dbReference type="EMBL" id="KAI3748983.1"/>
    </source>
</evidence>
<reference evidence="1 2" key="2">
    <citation type="journal article" date="2022" name="Mol. Ecol. Resour.">
        <title>The genomes of chicory, endive, great burdock and yacon provide insights into Asteraceae paleo-polyploidization history and plant inulin production.</title>
        <authorList>
            <person name="Fan W."/>
            <person name="Wang S."/>
            <person name="Wang H."/>
            <person name="Wang A."/>
            <person name="Jiang F."/>
            <person name="Liu H."/>
            <person name="Zhao H."/>
            <person name="Xu D."/>
            <person name="Zhang Y."/>
        </authorList>
    </citation>
    <scope>NUCLEOTIDE SEQUENCE [LARGE SCALE GENOMIC DNA]</scope>
    <source>
        <strain evidence="2">cv. Niubang</strain>
    </source>
</reference>
<accession>A0ACB9DRP3</accession>